<dbReference type="CDD" id="cd03801">
    <property type="entry name" value="GT4_PimA-like"/>
    <property type="match status" value="1"/>
</dbReference>
<dbReference type="Pfam" id="PF13692">
    <property type="entry name" value="Glyco_trans_1_4"/>
    <property type="match status" value="1"/>
</dbReference>
<evidence type="ECO:0000313" key="2">
    <source>
        <dbReference type="EMBL" id="HER43007.1"/>
    </source>
</evidence>
<dbReference type="GO" id="GO:0016757">
    <property type="term" value="F:glycosyltransferase activity"/>
    <property type="evidence" value="ECO:0007669"/>
    <property type="project" value="TreeGrafter"/>
</dbReference>
<evidence type="ECO:0000259" key="1">
    <source>
        <dbReference type="Pfam" id="PF13439"/>
    </source>
</evidence>
<sequence length="302" mass="33533">MKIGIVTQSYYPKPGGVTEVVHHTAAELRRSGHDVTIITTRYGPGRRKEPGVIRIGRNVLFPANGAWTNVTAGWRLRHQLEEIFRRERFDIIQTHCPLVPTLPALTLLADRQGARLVGTFHAAAESNFLYALLRPLVEWGAANLDHRIAVSEPCRDFNAKYFPGDYEIIPNGIDTDRFHPGIPPIEGLRDGKLNILFVGRMDRRKGLPHLFRALPLIQRHIPRLVRLILVGEGNMRRRVMPRPISLGGAEITAVGRVDAGLLPRYYASADIFCAPATGRESFGIVLLEAMATGVPIVASDIP</sequence>
<dbReference type="AlphaFoldDB" id="A0A7V2F2P0"/>
<dbReference type="Pfam" id="PF13439">
    <property type="entry name" value="Glyco_transf_4"/>
    <property type="match status" value="1"/>
</dbReference>
<accession>A0A7V2F2P0</accession>
<dbReference type="EMBL" id="DSEC01000065">
    <property type="protein sequence ID" value="HER43007.1"/>
    <property type="molecule type" value="Genomic_DNA"/>
</dbReference>
<dbReference type="Gene3D" id="3.40.50.2000">
    <property type="entry name" value="Glycogen Phosphorylase B"/>
    <property type="match status" value="2"/>
</dbReference>
<dbReference type="SUPFAM" id="SSF53756">
    <property type="entry name" value="UDP-Glycosyltransferase/glycogen phosphorylase"/>
    <property type="match status" value="1"/>
</dbReference>
<name>A0A7V2F2P0_UNCEI</name>
<protein>
    <submittedName>
        <fullName evidence="2">Glycosyltransferase family 1 protein</fullName>
    </submittedName>
</protein>
<comment type="caution">
    <text evidence="2">The sequence shown here is derived from an EMBL/GenBank/DDBJ whole genome shotgun (WGS) entry which is preliminary data.</text>
</comment>
<dbReference type="PANTHER" id="PTHR45947">
    <property type="entry name" value="SULFOQUINOVOSYL TRANSFERASE SQD2"/>
    <property type="match status" value="1"/>
</dbReference>
<reference evidence="2" key="1">
    <citation type="journal article" date="2020" name="mSystems">
        <title>Genome- and Community-Level Interaction Insights into Carbon Utilization and Element Cycling Functions of Hydrothermarchaeota in Hydrothermal Sediment.</title>
        <authorList>
            <person name="Zhou Z."/>
            <person name="Liu Y."/>
            <person name="Xu W."/>
            <person name="Pan J."/>
            <person name="Luo Z.H."/>
            <person name="Li M."/>
        </authorList>
    </citation>
    <scope>NUCLEOTIDE SEQUENCE [LARGE SCALE GENOMIC DNA]</scope>
    <source>
        <strain evidence="2">SpSt-1233</strain>
    </source>
</reference>
<dbReference type="Proteomes" id="UP000886069">
    <property type="component" value="Unassembled WGS sequence"/>
</dbReference>
<organism evidence="2">
    <name type="scientific">Eiseniibacteriota bacterium</name>
    <dbReference type="NCBI Taxonomy" id="2212470"/>
    <lineage>
        <taxon>Bacteria</taxon>
        <taxon>Candidatus Eiseniibacteriota</taxon>
    </lineage>
</organism>
<dbReference type="InterPro" id="IPR050194">
    <property type="entry name" value="Glycosyltransferase_grp1"/>
</dbReference>
<feature type="non-terminal residue" evidence="2">
    <location>
        <position position="302"/>
    </location>
</feature>
<gene>
    <name evidence="2" type="ORF">ENO08_00930</name>
</gene>
<proteinExistence type="predicted"/>
<dbReference type="InterPro" id="IPR028098">
    <property type="entry name" value="Glyco_trans_4-like_N"/>
</dbReference>
<dbReference type="PANTHER" id="PTHR45947:SF3">
    <property type="entry name" value="SULFOQUINOVOSYL TRANSFERASE SQD2"/>
    <property type="match status" value="1"/>
</dbReference>
<feature type="domain" description="Glycosyltransferase subfamily 4-like N-terminal" evidence="1">
    <location>
        <begin position="14"/>
        <end position="177"/>
    </location>
</feature>